<dbReference type="RefSeq" id="WP_014707408.1">
    <property type="nucleotide sequence ID" value="NC_017857.3"/>
</dbReference>
<dbReference type="Gene3D" id="3.40.50.410">
    <property type="entry name" value="von Willebrand factor, type A domain"/>
    <property type="match status" value="1"/>
</dbReference>
<dbReference type="Pfam" id="PF00092">
    <property type="entry name" value="VWA"/>
    <property type="match status" value="1"/>
</dbReference>
<gene>
    <name evidence="1" type="ordered locus">Q7A_2230</name>
</gene>
<dbReference type="InterPro" id="IPR036465">
    <property type="entry name" value="vWFA_dom_sf"/>
</dbReference>
<dbReference type="OrthoDB" id="798937at2"/>
<accession>I1XKX1</accession>
<dbReference type="AlphaFoldDB" id="I1XKX1"/>
<reference evidence="1 2" key="2">
    <citation type="journal article" date="2013" name="Int. J. Syst. Evol. Microbiol.">
        <title>Methylophaga nitratireducenticrescens sp. nov. and Methylophaga frappieri sp. nov., isolated from the biofilm of the methanol-fed denitrification system treating the seawater at the Montreal Biodome.</title>
        <authorList>
            <person name="Villeneuve C."/>
            <person name="Martineau C."/>
            <person name="Mauffrey F."/>
            <person name="Villemur R."/>
        </authorList>
    </citation>
    <scope>NUCLEOTIDE SEQUENCE [LARGE SCALE GENOMIC DNA]</scope>
    <source>
        <strain evidence="1 2">JAM1</strain>
    </source>
</reference>
<dbReference type="InterPro" id="IPR002035">
    <property type="entry name" value="VWF_A"/>
</dbReference>
<dbReference type="KEGG" id="mej:Q7A_2230"/>
<dbReference type="SMART" id="SM00327">
    <property type="entry name" value="VWA"/>
    <property type="match status" value="1"/>
</dbReference>
<proteinExistence type="predicted"/>
<dbReference type="eggNOG" id="COG2304">
    <property type="taxonomic scope" value="Bacteria"/>
</dbReference>
<evidence type="ECO:0000313" key="2">
    <source>
        <dbReference type="Proteomes" id="UP000009144"/>
    </source>
</evidence>
<dbReference type="PROSITE" id="PS50234">
    <property type="entry name" value="VWFA"/>
    <property type="match status" value="1"/>
</dbReference>
<dbReference type="PATRIC" id="fig|754476.3.peg.2203"/>
<keyword evidence="2" id="KW-1185">Reference proteome</keyword>
<dbReference type="HOGENOM" id="CLU_012610_0_0_6"/>
<sequence>MTFSAAFQVKQVVFMQRIFRFLLALPILIWFAIPALANAETNADVRIIIDVSGSMKYNDPENLRAPGLRLLGGLMPGDAESGVWTFARYVNMLVPLQKADDTWRQRAQQKSSEIHSHGLFTDIEQALQKATANVKASDPAKQRSIILLSDGLVDLHQGKASSDQSRQNIINKLLPQIKQKGFRIHTIALSEDADHELLKQLSLATDGWYHQVDNADELERVFLHLFEQATQRDSVPLVDNRFTIDTSVNEMTILVFRENETDVTQLVQPDQKNQSHETHESSVSWMQEKHFDLITIDKPMSGEWFIDGNIDPDNRVMVLTDLRMETIDLPNNILAGEQFDIVAKLTDHGKQIDRQDFLQLVTAELSTQPLQGEPINNKMTLNNQTATFMANLGKLFDSGQNDIVITAKSDTFERQRRQSVNVVALPFDVTVTQLDGDSRSHRLSMSADASMIDPQSLQISALLSAPDGSEFPYEVLRQSESENAWQLTVADLQPETAYQLSLQIRGETPAGRNVFLQPKPIQLLDEAAGASLTITSETPIAAEKVNDEPFEPVIIDPVADEPNAEIPESTFQLSDTVILAIGNAVIVLLLIMGFWFWHRSRRRQLLPGDLL</sequence>
<reference evidence="1 2" key="1">
    <citation type="journal article" date="2012" name="J. Bacteriol.">
        <title>Complete genome sequences of Methylophaga sp. strain JAM1 and Methylophaga sp. strain JAM7.</title>
        <authorList>
            <person name="Villeneuve C."/>
            <person name="Martineau C."/>
            <person name="Mauffrey F."/>
            <person name="Villemur R."/>
        </authorList>
    </citation>
    <scope>NUCLEOTIDE SEQUENCE [LARGE SCALE GENOMIC DNA]</scope>
    <source>
        <strain evidence="1 2">JAM1</strain>
    </source>
</reference>
<protein>
    <submittedName>
        <fullName evidence="1">von Willebrand factor type A-like protein</fullName>
    </submittedName>
</protein>
<dbReference type="STRING" id="754476.Q7A_2230"/>
<evidence type="ECO:0000313" key="1">
    <source>
        <dbReference type="EMBL" id="AFI85040.1"/>
    </source>
</evidence>
<dbReference type="SUPFAM" id="SSF53300">
    <property type="entry name" value="vWA-like"/>
    <property type="match status" value="1"/>
</dbReference>
<dbReference type="Proteomes" id="UP000009144">
    <property type="component" value="Chromosome"/>
</dbReference>
<organism evidence="1 2">
    <name type="scientific">Methylophaga nitratireducenticrescens</name>
    <dbReference type="NCBI Taxonomy" id="754476"/>
    <lineage>
        <taxon>Bacteria</taxon>
        <taxon>Pseudomonadati</taxon>
        <taxon>Pseudomonadota</taxon>
        <taxon>Gammaproteobacteria</taxon>
        <taxon>Thiotrichales</taxon>
        <taxon>Piscirickettsiaceae</taxon>
        <taxon>Methylophaga</taxon>
    </lineage>
</organism>
<dbReference type="EMBL" id="CP003390">
    <property type="protein sequence ID" value="AFI85040.1"/>
    <property type="molecule type" value="Genomic_DNA"/>
</dbReference>
<dbReference type="CDD" id="cd00198">
    <property type="entry name" value="vWFA"/>
    <property type="match status" value="1"/>
</dbReference>
<name>I1XKX1_METNJ</name>